<dbReference type="PROSITE" id="PS51176">
    <property type="entry name" value="PDH_ADH"/>
    <property type="match status" value="1"/>
</dbReference>
<feature type="domain" description="Prephenate/arogenate dehydrogenase" evidence="2">
    <location>
        <begin position="1"/>
        <end position="141"/>
    </location>
</feature>
<evidence type="ECO:0000313" key="4">
    <source>
        <dbReference type="EMBL" id="VFK70462.1"/>
    </source>
</evidence>
<sequence length="141" mass="15494">MWSATTECGKRLALARVYAIWQTAGAEIAEMDAARHNKILVATSHLPHILAYAMVDVLRKMDGEGGILRCTAGFRDFSRLAASDPQMWADICLANADAIIPLLEDFDSQLKSIIHAIRGGEGESLKAIFARAVEYRGRQYG</sequence>
<dbReference type="EMBL" id="CAADFZ010000018">
    <property type="protein sequence ID" value="VFK61594.1"/>
    <property type="molecule type" value="Genomic_DNA"/>
</dbReference>
<evidence type="ECO:0000256" key="1">
    <source>
        <dbReference type="ARBA" id="ARBA00023002"/>
    </source>
</evidence>
<dbReference type="GO" id="GO:0006571">
    <property type="term" value="P:tyrosine biosynthetic process"/>
    <property type="evidence" value="ECO:0007669"/>
    <property type="project" value="InterPro"/>
</dbReference>
<proteinExistence type="predicted"/>
<dbReference type="GO" id="GO:0008977">
    <property type="term" value="F:prephenate dehydrogenase (NAD+) activity"/>
    <property type="evidence" value="ECO:0007669"/>
    <property type="project" value="InterPro"/>
</dbReference>
<dbReference type="Gene3D" id="1.10.3660.10">
    <property type="entry name" value="6-phosphogluconate dehydrogenase C-terminal like domain"/>
    <property type="match status" value="1"/>
</dbReference>
<dbReference type="SUPFAM" id="SSF48179">
    <property type="entry name" value="6-phosphogluconate dehydrogenase C-terminal domain-like"/>
    <property type="match status" value="1"/>
</dbReference>
<dbReference type="InterPro" id="IPR008927">
    <property type="entry name" value="6-PGluconate_DH-like_C_sf"/>
</dbReference>
<dbReference type="PANTHER" id="PTHR21363:SF0">
    <property type="entry name" value="PREPHENATE DEHYDROGENASE [NADP(+)]"/>
    <property type="match status" value="1"/>
</dbReference>
<evidence type="ECO:0000259" key="2">
    <source>
        <dbReference type="PROSITE" id="PS51176"/>
    </source>
</evidence>
<keyword evidence="1" id="KW-0560">Oxidoreductase</keyword>
<dbReference type="GO" id="GO:0070403">
    <property type="term" value="F:NAD+ binding"/>
    <property type="evidence" value="ECO:0007669"/>
    <property type="project" value="TreeGrafter"/>
</dbReference>
<dbReference type="EMBL" id="CAADGD010000029">
    <property type="protein sequence ID" value="VFK70462.1"/>
    <property type="molecule type" value="Genomic_DNA"/>
</dbReference>
<name>A0A451AWT7_9GAMM</name>
<organism evidence="4">
    <name type="scientific">Candidatus Kentrum sp. UNK</name>
    <dbReference type="NCBI Taxonomy" id="2126344"/>
    <lineage>
        <taxon>Bacteria</taxon>
        <taxon>Pseudomonadati</taxon>
        <taxon>Pseudomonadota</taxon>
        <taxon>Gammaproteobacteria</taxon>
        <taxon>Candidatus Kentrum</taxon>
    </lineage>
</organism>
<dbReference type="InterPro" id="IPR003099">
    <property type="entry name" value="Prephen_DH"/>
</dbReference>
<dbReference type="GO" id="GO:0004665">
    <property type="term" value="F:prephenate dehydrogenase (NADP+) activity"/>
    <property type="evidence" value="ECO:0007669"/>
    <property type="project" value="InterPro"/>
</dbReference>
<dbReference type="Pfam" id="PF20463">
    <property type="entry name" value="PDH_C"/>
    <property type="match status" value="1"/>
</dbReference>
<accession>A0A451AWT7</accession>
<dbReference type="AlphaFoldDB" id="A0A451AWT7"/>
<protein>
    <submittedName>
        <fullName evidence="4">Prephenate dehydrogenase</fullName>
    </submittedName>
</protein>
<evidence type="ECO:0000313" key="3">
    <source>
        <dbReference type="EMBL" id="VFK61594.1"/>
    </source>
</evidence>
<reference evidence="4" key="1">
    <citation type="submission" date="2019-02" db="EMBL/GenBank/DDBJ databases">
        <authorList>
            <person name="Gruber-Vodicka R. H."/>
            <person name="Seah K. B. B."/>
        </authorList>
    </citation>
    <scope>NUCLEOTIDE SEQUENCE</scope>
    <source>
        <strain evidence="4">BECK_BY19</strain>
        <strain evidence="3">BECK_BY8</strain>
    </source>
</reference>
<dbReference type="InterPro" id="IPR046825">
    <property type="entry name" value="PDH_C"/>
</dbReference>
<dbReference type="InterPro" id="IPR050812">
    <property type="entry name" value="Preph/Arog_dehydrog"/>
</dbReference>
<dbReference type="PANTHER" id="PTHR21363">
    <property type="entry name" value="PREPHENATE DEHYDROGENASE"/>
    <property type="match status" value="1"/>
</dbReference>
<gene>
    <name evidence="3" type="ORF">BECKUNK1418G_GA0071005_101817</name>
    <name evidence="4" type="ORF">BECKUNK1418H_GA0071006_102923</name>
</gene>